<dbReference type="OrthoDB" id="5621792at2"/>
<dbReference type="Gene3D" id="3.90.79.10">
    <property type="entry name" value="Nucleoside Triphosphate Pyrophosphohydrolase"/>
    <property type="match status" value="1"/>
</dbReference>
<dbReference type="Pfam" id="PF00293">
    <property type="entry name" value="NUDIX"/>
    <property type="match status" value="1"/>
</dbReference>
<dbReference type="CDD" id="cd03676">
    <property type="entry name" value="NUDIX_Tnr3_like"/>
    <property type="match status" value="1"/>
</dbReference>
<evidence type="ECO:0000259" key="1">
    <source>
        <dbReference type="PROSITE" id="PS51462"/>
    </source>
</evidence>
<gene>
    <name evidence="2" type="ORF">E6C76_08095</name>
</gene>
<dbReference type="InterPro" id="IPR000086">
    <property type="entry name" value="NUDIX_hydrolase_dom"/>
</dbReference>
<sequence>MTPATRRALRRILDTLHRPLPDGQLPLRAGGEAIGALAPPFAARVLAAAGPIERDGADGLRIASGLHGEALSKAWRAQLEALRAEGWFRAWRDEDYDVRLGAADGQAPRLCRLERGAFRRYGLRSRAVHVNALTPDGRMWIARRAASKAVDPGRLDNLVGGGMASGEAPADTLLRECAEEAGIPAELAAQARPTATLHACRMEDDGIHDEWLHVWRLDVPESFEPRNCDGEVAEFHCVSADELAGRILAGEFTEDAAAVAVTWLLERVE</sequence>
<dbReference type="EMBL" id="SSOC01000003">
    <property type="protein sequence ID" value="THF65532.1"/>
    <property type="molecule type" value="Genomic_DNA"/>
</dbReference>
<reference evidence="2 3" key="1">
    <citation type="submission" date="2019-04" db="EMBL/GenBank/DDBJ databases">
        <title>Azoarcus nasutitermitis sp. nov. isolated from termite nest.</title>
        <authorList>
            <person name="Lin S.-Y."/>
            <person name="Hameed A."/>
            <person name="Hsu Y.-H."/>
            <person name="Young C.-C."/>
        </authorList>
    </citation>
    <scope>NUCLEOTIDE SEQUENCE [LARGE SCALE GENOMIC DNA]</scope>
    <source>
        <strain evidence="2 3">CC-YHH838</strain>
    </source>
</reference>
<accession>A0A4S4B0J7</accession>
<comment type="caution">
    <text evidence="2">The sequence shown here is derived from an EMBL/GenBank/DDBJ whole genome shotgun (WGS) entry which is preliminary data.</text>
</comment>
<dbReference type="AlphaFoldDB" id="A0A4S4B0J7"/>
<evidence type="ECO:0000313" key="2">
    <source>
        <dbReference type="EMBL" id="THF65532.1"/>
    </source>
</evidence>
<organism evidence="2 3">
    <name type="scientific">Pseudothauera nasutitermitis</name>
    <dbReference type="NCBI Taxonomy" id="2565930"/>
    <lineage>
        <taxon>Bacteria</taxon>
        <taxon>Pseudomonadati</taxon>
        <taxon>Pseudomonadota</taxon>
        <taxon>Betaproteobacteria</taxon>
        <taxon>Rhodocyclales</taxon>
        <taxon>Zoogloeaceae</taxon>
        <taxon>Pseudothauera</taxon>
    </lineage>
</organism>
<dbReference type="SUPFAM" id="SSF55811">
    <property type="entry name" value="Nudix"/>
    <property type="match status" value="1"/>
</dbReference>
<keyword evidence="3" id="KW-1185">Reference proteome</keyword>
<dbReference type="RefSeq" id="WP_136347737.1">
    <property type="nucleotide sequence ID" value="NZ_SSOC01000003.1"/>
</dbReference>
<name>A0A4S4B0J7_9RHOO</name>
<feature type="domain" description="Nudix hydrolase" evidence="1">
    <location>
        <begin position="123"/>
        <end position="260"/>
    </location>
</feature>
<dbReference type="GO" id="GO:0003824">
    <property type="term" value="F:catalytic activity"/>
    <property type="evidence" value="ECO:0007669"/>
    <property type="project" value="UniProtKB-ARBA"/>
</dbReference>
<dbReference type="PROSITE" id="PS51462">
    <property type="entry name" value="NUDIX"/>
    <property type="match status" value="1"/>
</dbReference>
<evidence type="ECO:0000313" key="3">
    <source>
        <dbReference type="Proteomes" id="UP000308430"/>
    </source>
</evidence>
<protein>
    <submittedName>
        <fullName evidence="2">NUDIX domain-containing protein</fullName>
    </submittedName>
</protein>
<dbReference type="Proteomes" id="UP000308430">
    <property type="component" value="Unassembled WGS sequence"/>
</dbReference>
<dbReference type="InterPro" id="IPR015797">
    <property type="entry name" value="NUDIX_hydrolase-like_dom_sf"/>
</dbReference>
<proteinExistence type="predicted"/>